<dbReference type="InterPro" id="IPR001853">
    <property type="entry name" value="DSBA-like_thioredoxin_dom"/>
</dbReference>
<feature type="chain" id="PRO_5045047778" evidence="5">
    <location>
        <begin position="26"/>
        <end position="257"/>
    </location>
</feature>
<name>A0ABS0Y3T3_9HYPH</name>
<dbReference type="Proteomes" id="UP000620670">
    <property type="component" value="Unassembled WGS sequence"/>
</dbReference>
<keyword evidence="3" id="KW-1015">Disulfide bond</keyword>
<dbReference type="PANTHER" id="PTHR13887">
    <property type="entry name" value="GLUTATHIONE S-TRANSFERASE KAPPA"/>
    <property type="match status" value="1"/>
</dbReference>
<keyword evidence="8" id="KW-1185">Reference proteome</keyword>
<accession>A0ABS0Y3T3</accession>
<dbReference type="SUPFAM" id="SSF52833">
    <property type="entry name" value="Thioredoxin-like"/>
    <property type="match status" value="1"/>
</dbReference>
<protein>
    <submittedName>
        <fullName evidence="7">DsbA family protein</fullName>
    </submittedName>
</protein>
<dbReference type="EMBL" id="JAELXT010000018">
    <property type="protein sequence ID" value="MBJ6126970.1"/>
    <property type="molecule type" value="Genomic_DNA"/>
</dbReference>
<gene>
    <name evidence="7" type="ORF">JAO75_16320</name>
</gene>
<dbReference type="CDD" id="cd03023">
    <property type="entry name" value="DsbA_Com1_like"/>
    <property type="match status" value="1"/>
</dbReference>
<keyword evidence="1 5" id="KW-0732">Signal</keyword>
<proteinExistence type="predicted"/>
<evidence type="ECO:0000313" key="7">
    <source>
        <dbReference type="EMBL" id="MBJ6126970.1"/>
    </source>
</evidence>
<dbReference type="PANTHER" id="PTHR13887:SF14">
    <property type="entry name" value="DISULFIDE BOND FORMATION PROTEIN D"/>
    <property type="match status" value="1"/>
</dbReference>
<dbReference type="Pfam" id="PF01323">
    <property type="entry name" value="DSBA"/>
    <property type="match status" value="1"/>
</dbReference>
<dbReference type="Pfam" id="PF18312">
    <property type="entry name" value="ScsC_N"/>
    <property type="match status" value="1"/>
</dbReference>
<dbReference type="InterPro" id="IPR013766">
    <property type="entry name" value="Thioredoxin_domain"/>
</dbReference>
<dbReference type="Gene3D" id="3.40.30.10">
    <property type="entry name" value="Glutaredoxin"/>
    <property type="match status" value="1"/>
</dbReference>
<keyword evidence="2" id="KW-0560">Oxidoreductase</keyword>
<organism evidence="7 8">
    <name type="scientific">Microvirga splendida</name>
    <dbReference type="NCBI Taxonomy" id="2795727"/>
    <lineage>
        <taxon>Bacteria</taxon>
        <taxon>Pseudomonadati</taxon>
        <taxon>Pseudomonadota</taxon>
        <taxon>Alphaproteobacteria</taxon>
        <taxon>Hyphomicrobiales</taxon>
        <taxon>Methylobacteriaceae</taxon>
        <taxon>Microvirga</taxon>
    </lineage>
</organism>
<feature type="signal peptide" evidence="5">
    <location>
        <begin position="1"/>
        <end position="25"/>
    </location>
</feature>
<evidence type="ECO:0000256" key="3">
    <source>
        <dbReference type="ARBA" id="ARBA00023157"/>
    </source>
</evidence>
<evidence type="ECO:0000259" key="6">
    <source>
        <dbReference type="PROSITE" id="PS51352"/>
    </source>
</evidence>
<evidence type="ECO:0000313" key="8">
    <source>
        <dbReference type="Proteomes" id="UP000620670"/>
    </source>
</evidence>
<evidence type="ECO:0000256" key="5">
    <source>
        <dbReference type="SAM" id="SignalP"/>
    </source>
</evidence>
<comment type="caution">
    <text evidence="7">The sequence shown here is derived from an EMBL/GenBank/DDBJ whole genome shotgun (WGS) entry which is preliminary data.</text>
</comment>
<feature type="domain" description="Thioredoxin" evidence="6">
    <location>
        <begin position="64"/>
        <end position="251"/>
    </location>
</feature>
<evidence type="ECO:0000256" key="2">
    <source>
        <dbReference type="ARBA" id="ARBA00023002"/>
    </source>
</evidence>
<dbReference type="InterPro" id="IPR041205">
    <property type="entry name" value="ScsC_N"/>
</dbReference>
<sequence>MIRFRTSMLTAILYGAVTLAYPAAAQTPVFTDDQRKVIGEIAREYLLKNPELLQEMMAELERRSAEAQARSQAEILRTEQDKIFNSPSDYVLGNPQGDVTVVEFLDYNCPYCKKAVADVKTLIQADPKLRVVLKEFPVLGPQSLEASRVALAARQQLQSDRLLEYHTRLMESRGQVDGAKAKAVAKDMGLNMAQLEKDLDAPSGRSAIETNAMLADKLGLTGTPAFVVGDQVISGAVGAEPLQQAVNNVRSCGKASC</sequence>
<evidence type="ECO:0000256" key="1">
    <source>
        <dbReference type="ARBA" id="ARBA00022729"/>
    </source>
</evidence>
<keyword evidence="4" id="KW-0676">Redox-active center</keyword>
<dbReference type="RefSeq" id="WP_199050193.1">
    <property type="nucleotide sequence ID" value="NZ_JAELXT010000018.1"/>
</dbReference>
<dbReference type="InterPro" id="IPR036249">
    <property type="entry name" value="Thioredoxin-like_sf"/>
</dbReference>
<reference evidence="8" key="1">
    <citation type="submission" date="2020-12" db="EMBL/GenBank/DDBJ databases">
        <title>Hymenobacter sp.</title>
        <authorList>
            <person name="Kim M.K."/>
        </authorList>
    </citation>
    <scope>NUCLEOTIDE SEQUENCE [LARGE SCALE GENOMIC DNA]</scope>
    <source>
        <strain evidence="8">BT325</strain>
    </source>
</reference>
<evidence type="ECO:0000256" key="4">
    <source>
        <dbReference type="ARBA" id="ARBA00023284"/>
    </source>
</evidence>
<dbReference type="PROSITE" id="PS51352">
    <property type="entry name" value="THIOREDOXIN_2"/>
    <property type="match status" value="1"/>
</dbReference>